<comment type="caution">
    <text evidence="5">The sequence shown here is derived from an EMBL/GenBank/DDBJ whole genome shotgun (WGS) entry which is preliminary data.</text>
</comment>
<dbReference type="SUPFAM" id="SSF47413">
    <property type="entry name" value="lambda repressor-like DNA-binding domains"/>
    <property type="match status" value="1"/>
</dbReference>
<dbReference type="InterPro" id="IPR000843">
    <property type="entry name" value="HTH_LacI"/>
</dbReference>
<dbReference type="EMBL" id="JBHMCA010000021">
    <property type="protein sequence ID" value="MFB9443513.1"/>
    <property type="molecule type" value="Genomic_DNA"/>
</dbReference>
<dbReference type="Gene3D" id="1.10.260.40">
    <property type="entry name" value="lambda repressor-like DNA-binding domains"/>
    <property type="match status" value="1"/>
</dbReference>
<dbReference type="Proteomes" id="UP001589608">
    <property type="component" value="Unassembled WGS sequence"/>
</dbReference>
<dbReference type="PROSITE" id="PS00356">
    <property type="entry name" value="HTH_LACI_1"/>
    <property type="match status" value="1"/>
</dbReference>
<evidence type="ECO:0000313" key="5">
    <source>
        <dbReference type="EMBL" id="MFB9443513.1"/>
    </source>
</evidence>
<keyword evidence="6" id="KW-1185">Reference proteome</keyword>
<evidence type="ECO:0000256" key="3">
    <source>
        <dbReference type="ARBA" id="ARBA00023163"/>
    </source>
</evidence>
<dbReference type="InterPro" id="IPR010982">
    <property type="entry name" value="Lambda_DNA-bd_dom_sf"/>
</dbReference>
<dbReference type="PROSITE" id="PS50932">
    <property type="entry name" value="HTH_LACI_2"/>
    <property type="match status" value="1"/>
</dbReference>
<dbReference type="PANTHER" id="PTHR30146">
    <property type="entry name" value="LACI-RELATED TRANSCRIPTIONAL REPRESSOR"/>
    <property type="match status" value="1"/>
</dbReference>
<dbReference type="CDD" id="cd01392">
    <property type="entry name" value="HTH_LacI"/>
    <property type="match status" value="1"/>
</dbReference>
<dbReference type="Gene3D" id="3.40.50.2300">
    <property type="match status" value="2"/>
</dbReference>
<dbReference type="Pfam" id="PF13377">
    <property type="entry name" value="Peripla_BP_3"/>
    <property type="match status" value="1"/>
</dbReference>
<dbReference type="PANTHER" id="PTHR30146:SF153">
    <property type="entry name" value="LACTOSE OPERON REPRESSOR"/>
    <property type="match status" value="1"/>
</dbReference>
<name>A0ABV5M3T5_9ACTN</name>
<dbReference type="SMART" id="SM00354">
    <property type="entry name" value="HTH_LACI"/>
    <property type="match status" value="1"/>
</dbReference>
<keyword evidence="1" id="KW-0805">Transcription regulation</keyword>
<feature type="domain" description="HTH lacI-type" evidence="4">
    <location>
        <begin position="17"/>
        <end position="71"/>
    </location>
</feature>
<keyword evidence="3" id="KW-0804">Transcription</keyword>
<accession>A0ABV5M3T5</accession>
<dbReference type="GO" id="GO:0003677">
    <property type="term" value="F:DNA binding"/>
    <property type="evidence" value="ECO:0007669"/>
    <property type="project" value="UniProtKB-KW"/>
</dbReference>
<evidence type="ECO:0000259" key="4">
    <source>
        <dbReference type="PROSITE" id="PS50932"/>
    </source>
</evidence>
<dbReference type="SUPFAM" id="SSF53822">
    <property type="entry name" value="Periplasmic binding protein-like I"/>
    <property type="match status" value="1"/>
</dbReference>
<sequence>MIDRQLPAVRGRWRGDRSVAEIAQLAGVSQPTVSKVLNGRAGVGESTRRRVETLLREHGYRRPSGPPGTAGIEVLMSGMLGSIAIEVVRGIEDVAATRDLTVSLTDIRRRAAAGQSWIEPLLLRRPVGVVAAFAGFTTEHLELLDASGIPVVTLDPVVDQHRTPSVGCNNWSGALAATRHLLDLGHHRIAVITGPVKDLSSRARFDGFRAALDAAEVPYDETLRRSGVFTFEDGRDLALEVLSHPDRPTAVVCGDDLQALGVYEAARLRDLRIPGDLSVVGFDDIEHCLWAGPPMTTVRQPFAELGAAAARLVLSLAAGDKPSQHRVELAATLVVRASTAPPAAN</sequence>
<evidence type="ECO:0000313" key="6">
    <source>
        <dbReference type="Proteomes" id="UP001589608"/>
    </source>
</evidence>
<reference evidence="5 6" key="1">
    <citation type="submission" date="2024-09" db="EMBL/GenBank/DDBJ databases">
        <authorList>
            <person name="Sun Q."/>
            <person name="Mori K."/>
        </authorList>
    </citation>
    <scope>NUCLEOTIDE SEQUENCE [LARGE SCALE GENOMIC DNA]</scope>
    <source>
        <strain evidence="5 6">JCM 3307</strain>
    </source>
</reference>
<dbReference type="Pfam" id="PF00356">
    <property type="entry name" value="LacI"/>
    <property type="match status" value="1"/>
</dbReference>
<protein>
    <submittedName>
        <fullName evidence="5">LacI family DNA-binding transcriptional regulator</fullName>
    </submittedName>
</protein>
<dbReference type="InterPro" id="IPR028082">
    <property type="entry name" value="Peripla_BP_I"/>
</dbReference>
<dbReference type="RefSeq" id="WP_223095597.1">
    <property type="nucleotide sequence ID" value="NZ_CP061913.1"/>
</dbReference>
<organism evidence="5 6">
    <name type="scientific">Dactylosporangium vinaceum</name>
    <dbReference type="NCBI Taxonomy" id="53362"/>
    <lineage>
        <taxon>Bacteria</taxon>
        <taxon>Bacillati</taxon>
        <taxon>Actinomycetota</taxon>
        <taxon>Actinomycetes</taxon>
        <taxon>Micromonosporales</taxon>
        <taxon>Micromonosporaceae</taxon>
        <taxon>Dactylosporangium</taxon>
    </lineage>
</organism>
<keyword evidence="2 5" id="KW-0238">DNA-binding</keyword>
<evidence type="ECO:0000256" key="2">
    <source>
        <dbReference type="ARBA" id="ARBA00023125"/>
    </source>
</evidence>
<dbReference type="InterPro" id="IPR046335">
    <property type="entry name" value="LacI/GalR-like_sensor"/>
</dbReference>
<evidence type="ECO:0000256" key="1">
    <source>
        <dbReference type="ARBA" id="ARBA00023015"/>
    </source>
</evidence>
<gene>
    <name evidence="5" type="ORF">ACFFTR_10505</name>
</gene>
<proteinExistence type="predicted"/>